<evidence type="ECO:0008006" key="4">
    <source>
        <dbReference type="Google" id="ProtNLM"/>
    </source>
</evidence>
<dbReference type="RefSeq" id="WP_235024919.1">
    <property type="nucleotide sequence ID" value="NZ_FCOM02000114.1"/>
</dbReference>
<evidence type="ECO:0000256" key="1">
    <source>
        <dbReference type="SAM" id="Phobius"/>
    </source>
</evidence>
<evidence type="ECO:0000313" key="2">
    <source>
        <dbReference type="EMBL" id="SAL88130.1"/>
    </source>
</evidence>
<dbReference type="InterPro" id="IPR021125">
    <property type="entry name" value="DUF2127"/>
</dbReference>
<dbReference type="AlphaFoldDB" id="A0A158L5I8"/>
<keyword evidence="1" id="KW-0812">Transmembrane</keyword>
<keyword evidence="1" id="KW-1133">Transmembrane helix</keyword>
<reference evidence="2" key="1">
    <citation type="submission" date="2016-01" db="EMBL/GenBank/DDBJ databases">
        <authorList>
            <person name="Peeters C."/>
        </authorList>
    </citation>
    <scope>NUCLEOTIDE SEQUENCE [LARGE SCALE GENOMIC DNA]</scope>
    <source>
        <strain evidence="2">LMG 29317</strain>
    </source>
</reference>
<sequence length="168" mass="19460">MRESHKITSVFAQKRLHLFFILSLWCKAILAIPEVVAGVITLVASRRSLLAFVVWVTEDEFAVDPHDLFAGFLLHTVQHLSVGTQEFAAIYLLGHGVIKLWLIVGLLRRRLWYFPIAITVFSLFVAYQLYRYTFTHSLWLLPITDWISSSSRLPGTNIERYDRRRRGA</sequence>
<comment type="caution">
    <text evidence="2">The sequence shown here is derived from an EMBL/GenBank/DDBJ whole genome shotgun (WGS) entry which is preliminary data.</text>
</comment>
<dbReference type="Proteomes" id="UP000055019">
    <property type="component" value="Unassembled WGS sequence"/>
</dbReference>
<accession>A0A158L5I8</accession>
<dbReference type="Pfam" id="PF09900">
    <property type="entry name" value="DUF2127"/>
    <property type="match status" value="1"/>
</dbReference>
<keyword evidence="3" id="KW-1185">Reference proteome</keyword>
<feature type="transmembrane region" description="Helical" evidence="1">
    <location>
        <begin position="20"/>
        <end position="44"/>
    </location>
</feature>
<feature type="transmembrane region" description="Helical" evidence="1">
    <location>
        <begin position="87"/>
        <end position="104"/>
    </location>
</feature>
<feature type="transmembrane region" description="Helical" evidence="1">
    <location>
        <begin position="111"/>
        <end position="130"/>
    </location>
</feature>
<proteinExistence type="predicted"/>
<organism evidence="2 3">
    <name type="scientific">Caballeronia arvi</name>
    <dbReference type="NCBI Taxonomy" id="1777135"/>
    <lineage>
        <taxon>Bacteria</taxon>
        <taxon>Pseudomonadati</taxon>
        <taxon>Pseudomonadota</taxon>
        <taxon>Betaproteobacteria</taxon>
        <taxon>Burkholderiales</taxon>
        <taxon>Burkholderiaceae</taxon>
        <taxon>Caballeronia</taxon>
    </lineage>
</organism>
<protein>
    <recommendedName>
        <fullName evidence="4">DUF2127 domain-containing protein</fullName>
    </recommendedName>
</protein>
<evidence type="ECO:0000313" key="3">
    <source>
        <dbReference type="Proteomes" id="UP000055019"/>
    </source>
</evidence>
<name>A0A158L5I8_9BURK</name>
<gene>
    <name evidence="2" type="ORF">AWB74_08417</name>
</gene>
<keyword evidence="1" id="KW-0472">Membrane</keyword>
<dbReference type="EMBL" id="FCOM02000114">
    <property type="protein sequence ID" value="SAL88130.1"/>
    <property type="molecule type" value="Genomic_DNA"/>
</dbReference>